<accession>X1SG29</accession>
<evidence type="ECO:0000313" key="1">
    <source>
        <dbReference type="EMBL" id="GAI74380.1"/>
    </source>
</evidence>
<gene>
    <name evidence="1" type="ORF">S12H4_22257</name>
</gene>
<feature type="non-terminal residue" evidence="1">
    <location>
        <position position="1"/>
    </location>
</feature>
<name>X1SG29_9ZZZZ</name>
<protein>
    <submittedName>
        <fullName evidence="1">Uncharacterized protein</fullName>
    </submittedName>
</protein>
<dbReference type="AlphaFoldDB" id="X1SG29"/>
<reference evidence="1" key="1">
    <citation type="journal article" date="2014" name="Front. Microbiol.">
        <title>High frequency of phylogenetically diverse reductive dehalogenase-homologous genes in deep subseafloor sedimentary metagenomes.</title>
        <authorList>
            <person name="Kawai M."/>
            <person name="Futagami T."/>
            <person name="Toyoda A."/>
            <person name="Takaki Y."/>
            <person name="Nishi S."/>
            <person name="Hori S."/>
            <person name="Arai W."/>
            <person name="Tsubouchi T."/>
            <person name="Morono Y."/>
            <person name="Uchiyama I."/>
            <person name="Ito T."/>
            <person name="Fujiyama A."/>
            <person name="Inagaki F."/>
            <person name="Takami H."/>
        </authorList>
    </citation>
    <scope>NUCLEOTIDE SEQUENCE</scope>
    <source>
        <strain evidence="1">Expedition CK06-06</strain>
    </source>
</reference>
<sequence length="35" mass="3698">EFALAAKSKINVSIIKTKKTTTVAIEILSKPVPSA</sequence>
<dbReference type="EMBL" id="BARW01011574">
    <property type="protein sequence ID" value="GAI74380.1"/>
    <property type="molecule type" value="Genomic_DNA"/>
</dbReference>
<comment type="caution">
    <text evidence="1">The sequence shown here is derived from an EMBL/GenBank/DDBJ whole genome shotgun (WGS) entry which is preliminary data.</text>
</comment>
<proteinExistence type="predicted"/>
<organism evidence="1">
    <name type="scientific">marine sediment metagenome</name>
    <dbReference type="NCBI Taxonomy" id="412755"/>
    <lineage>
        <taxon>unclassified sequences</taxon>
        <taxon>metagenomes</taxon>
        <taxon>ecological metagenomes</taxon>
    </lineage>
</organism>